<dbReference type="EMBL" id="CP051487">
    <property type="protein sequence ID" value="QJC80675.1"/>
    <property type="molecule type" value="Genomic_DNA"/>
</dbReference>
<dbReference type="KEGG" id="pum:HGP31_20970"/>
<reference evidence="2 3" key="1">
    <citation type="submission" date="2020-04" db="EMBL/GenBank/DDBJ databases">
        <authorList>
            <person name="Yao Y."/>
            <person name="He Z."/>
        </authorList>
    </citation>
    <scope>NUCLEOTIDE SEQUENCE [LARGE SCALE GENOMIC DNA]</scope>
    <source>
        <strain evidence="2 3">CY-1</strain>
    </source>
</reference>
<dbReference type="GeneID" id="72196084"/>
<dbReference type="RefSeq" id="WP_168758586.1">
    <property type="nucleotide sequence ID" value="NZ_CP051487.1"/>
</dbReference>
<dbReference type="Proteomes" id="UP000501367">
    <property type="component" value="Chromosome"/>
</dbReference>
<sequence length="412" mass="44594">MPIRLDKIPAPALRPQSPRFLLWLGLLLLFCLLGTGGTLLFGDETVPQRPAEFWCAALVFPILGWFVLGFGRALLYVGEHGAAEGWDEAREEDLIRKIRQGRRSQQVLGVSLQTALQQPGDEPSIQLEALLSGANALKSQASRMDGAILRHSCLSCDADENPEALLLGIWAQTLADLAPTLAQLPADQPLALLLDVETGLPESQWRRVWRQAWRESGIRQPVTPVDGRGLAALDQWLDRRIRDRALLLVVAVQFAPQQPEGTAEAGVGLLFGNRLTQTTLAPIAYLHRPEQERMPSSDDLLYATRQALDWVPLESTSIERVWRVGIDAQRAVAIASVLSKVPMSANKTGLCNLDAMLGHPGCASPWLAIGAGTQAVQRGAGSQFIFSGGAAAAGLWGTVLMPVSPIQPCLGD</sequence>
<keyword evidence="1" id="KW-1133">Transmembrane helix</keyword>
<evidence type="ECO:0000313" key="3">
    <source>
        <dbReference type="Proteomes" id="UP000501367"/>
    </source>
</evidence>
<name>A0AAE6ZWK5_9PSED</name>
<protein>
    <submittedName>
        <fullName evidence="2">Uncharacterized protein</fullName>
    </submittedName>
</protein>
<organism evidence="2 3">
    <name type="scientific">Pseudomonas umsongensis</name>
    <dbReference type="NCBI Taxonomy" id="198618"/>
    <lineage>
        <taxon>Bacteria</taxon>
        <taxon>Pseudomonadati</taxon>
        <taxon>Pseudomonadota</taxon>
        <taxon>Gammaproteobacteria</taxon>
        <taxon>Pseudomonadales</taxon>
        <taxon>Pseudomonadaceae</taxon>
        <taxon>Pseudomonas</taxon>
    </lineage>
</organism>
<feature type="transmembrane region" description="Helical" evidence="1">
    <location>
        <begin position="53"/>
        <end position="75"/>
    </location>
</feature>
<feature type="transmembrane region" description="Helical" evidence="1">
    <location>
        <begin position="20"/>
        <end position="41"/>
    </location>
</feature>
<dbReference type="AlphaFoldDB" id="A0AAE6ZWK5"/>
<gene>
    <name evidence="2" type="ORF">HGP31_20970</name>
</gene>
<keyword evidence="1" id="KW-0812">Transmembrane</keyword>
<keyword evidence="1" id="KW-0472">Membrane</keyword>
<evidence type="ECO:0000256" key="1">
    <source>
        <dbReference type="SAM" id="Phobius"/>
    </source>
</evidence>
<proteinExistence type="predicted"/>
<evidence type="ECO:0000313" key="2">
    <source>
        <dbReference type="EMBL" id="QJC80675.1"/>
    </source>
</evidence>
<accession>A0AAE6ZWK5</accession>